<sequence>MLHSALTRRAWRCAFVLVSGLATACGGDPPPPVPDPPQVALTVPEGNVAGTSLKLRAQVSGCEKVNTLNIYDRDVFLKAFPYVNGDSPIELLATDIPYAKPLVGIAASLSLIAEVVCEDGRKNTSLPQPAIFFPVARVVEDPEGNQVYAHPLAVDGSGSNTSFLSCLKTTPGGIERMIRHSASGAQSGKVDVPTLCNGSTVITPRHTGASGAGSGTGKRWAYTPGRGAFSIFSSGTTFQRTSQTPVNLNVNDLTVDPVSGDAIVRSVEGLIYRVNHISDVQGGNAVKWQYRREFTIGDPIGQIVVLEGKVRFASHIAYRDDNSAEVIVEDLDLATGALLTTTIVRQRTTAFRMPVGGFSPDGSILYLGYPLPEDKSVVVACSATLPGCEDATAKWSTGALAGEMKQIATYANGTRVAAATTQRVWTLEAATGIVRNRETRSIDANGALHVKFLLPGNPSTDLFFLNGPAPQGSTATLPVELVGVDQTAGTNGEGRELFRYQVPVSMGAAFDESGRLWMRTNQKLLQLQPSSQYRSARPR</sequence>
<feature type="chain" id="PRO_5045344310" description="Lipoprotein" evidence="1">
    <location>
        <begin position="25"/>
        <end position="539"/>
    </location>
</feature>
<gene>
    <name evidence="2" type="ORF">JY572_01170</name>
</gene>
<reference evidence="2 3" key="1">
    <citation type="submission" date="2021-02" db="EMBL/GenBank/DDBJ databases">
        <title>De Novo genome assembly of isolated myxobacteria.</title>
        <authorList>
            <person name="Stevens D.C."/>
        </authorList>
    </citation>
    <scope>NUCLEOTIDE SEQUENCE [LARGE SCALE GENOMIC DNA]</scope>
    <source>
        <strain evidence="2 3">SCHIC003</strain>
    </source>
</reference>
<organism evidence="2 3">
    <name type="scientific">Myxococcus landrumensis</name>
    <dbReference type="NCBI Taxonomy" id="2813577"/>
    <lineage>
        <taxon>Bacteria</taxon>
        <taxon>Pseudomonadati</taxon>
        <taxon>Myxococcota</taxon>
        <taxon>Myxococcia</taxon>
        <taxon>Myxococcales</taxon>
        <taxon>Cystobacterineae</taxon>
        <taxon>Myxococcaceae</taxon>
        <taxon>Myxococcus</taxon>
    </lineage>
</organism>
<keyword evidence="1" id="KW-0732">Signal</keyword>
<dbReference type="RefSeq" id="WP_206716493.1">
    <property type="nucleotide sequence ID" value="NZ_CP071091.1"/>
</dbReference>
<proteinExistence type="predicted"/>
<protein>
    <recommendedName>
        <fullName evidence="4">Lipoprotein</fullName>
    </recommendedName>
</protein>
<evidence type="ECO:0008006" key="4">
    <source>
        <dbReference type="Google" id="ProtNLM"/>
    </source>
</evidence>
<evidence type="ECO:0000313" key="3">
    <source>
        <dbReference type="Proteomes" id="UP000663090"/>
    </source>
</evidence>
<evidence type="ECO:0000313" key="2">
    <source>
        <dbReference type="EMBL" id="QSQ14734.1"/>
    </source>
</evidence>
<feature type="signal peptide" evidence="1">
    <location>
        <begin position="1"/>
        <end position="24"/>
    </location>
</feature>
<accession>A0ABX7NB64</accession>
<evidence type="ECO:0000256" key="1">
    <source>
        <dbReference type="SAM" id="SignalP"/>
    </source>
</evidence>
<dbReference type="Proteomes" id="UP000663090">
    <property type="component" value="Chromosome"/>
</dbReference>
<dbReference type="EMBL" id="CP071091">
    <property type="protein sequence ID" value="QSQ14734.1"/>
    <property type="molecule type" value="Genomic_DNA"/>
</dbReference>
<name>A0ABX7NB64_9BACT</name>
<keyword evidence="3" id="KW-1185">Reference proteome</keyword>